<comment type="function">
    <text evidence="5 6">Cell division inhibitor that blocks the formation of polar Z ring septums. Rapidly oscillates between the poles of the cell to destabilize FtsZ filaments that have formed before they mature into polar Z rings. Prevents FtsZ polymerization.</text>
</comment>
<evidence type="ECO:0000256" key="5">
    <source>
        <dbReference type="ARBA" id="ARBA00025606"/>
    </source>
</evidence>
<dbReference type="PANTHER" id="PTHR34108">
    <property type="entry name" value="SEPTUM SITE-DETERMINING PROTEIN MINC"/>
    <property type="match status" value="1"/>
</dbReference>
<dbReference type="NCBIfam" id="TIGR01222">
    <property type="entry name" value="minC"/>
    <property type="match status" value="1"/>
</dbReference>
<keyword evidence="3 6" id="KW-0717">Septation</keyword>
<sequence>MAREEPAFKLKIANLSLFVLYINTTDMDQLKKQLDMRFNQTQNFFSNTPVALDLSAIANFNLSPDFTGLMSFMLDHGMHATGVVGGSAEQREAAVQAGLGLFPDTIIRPPLKTASIPATAPCITSDAEDNQPELPGLGLAIETGAGEPNNNRILDSDTQLQKPVSQALPTFRPTMIINKPVRTGQRIYAEGANLVVLGVVNAGAELIADGDIHIYAPLRGRAIAGAQGNESARIFMHSLEAELISIAGCFKVFENGIPENLRGKPVQVHLDCSDLIIQPLLS</sequence>
<feature type="domain" description="Septum formation inhibitor MinC C-terminal" evidence="7">
    <location>
        <begin position="176"/>
        <end position="277"/>
    </location>
</feature>
<gene>
    <name evidence="6 9" type="primary">minC</name>
    <name evidence="9" type="ORF">NTG6680_1091</name>
</gene>
<dbReference type="InterPro" id="IPR007874">
    <property type="entry name" value="MinC_N"/>
</dbReference>
<evidence type="ECO:0000256" key="1">
    <source>
        <dbReference type="ARBA" id="ARBA00006291"/>
    </source>
</evidence>
<dbReference type="InterPro" id="IPR036145">
    <property type="entry name" value="MinC_C_sf"/>
</dbReference>
<comment type="similarity">
    <text evidence="1 6">Belongs to the MinC family.</text>
</comment>
<dbReference type="HAMAP" id="MF_00267">
    <property type="entry name" value="MinC"/>
    <property type="match status" value="1"/>
</dbReference>
<dbReference type="InterPro" id="IPR016098">
    <property type="entry name" value="CAP/MinC_C"/>
</dbReference>
<evidence type="ECO:0000256" key="6">
    <source>
        <dbReference type="HAMAP-Rule" id="MF_00267"/>
    </source>
</evidence>
<proteinExistence type="inferred from homology"/>
<keyword evidence="4 6" id="KW-0131">Cell cycle</keyword>
<evidence type="ECO:0000256" key="2">
    <source>
        <dbReference type="ARBA" id="ARBA00022618"/>
    </source>
</evidence>
<comment type="subunit">
    <text evidence="6">Interacts with MinD and FtsZ.</text>
</comment>
<dbReference type="Gene3D" id="3.30.70.260">
    <property type="match status" value="1"/>
</dbReference>
<keyword evidence="10" id="KW-1185">Reference proteome</keyword>
<dbReference type="InterPro" id="IPR005526">
    <property type="entry name" value="Septum_form_inhib_MinC_C"/>
</dbReference>
<evidence type="ECO:0000313" key="10">
    <source>
        <dbReference type="Proteomes" id="UP000839052"/>
    </source>
</evidence>
<organism evidence="9 10">
    <name type="scientific">Candidatus Nitrotoga arctica</name>
    <dbReference type="NCBI Taxonomy" id="453162"/>
    <lineage>
        <taxon>Bacteria</taxon>
        <taxon>Pseudomonadati</taxon>
        <taxon>Pseudomonadota</taxon>
        <taxon>Betaproteobacteria</taxon>
        <taxon>Nitrosomonadales</taxon>
        <taxon>Gallionellaceae</taxon>
        <taxon>Candidatus Nitrotoga</taxon>
    </lineage>
</organism>
<name>A0ABN8AKE6_9PROT</name>
<dbReference type="RefSeq" id="WP_239796290.1">
    <property type="nucleotide sequence ID" value="NZ_OU912926.1"/>
</dbReference>
<dbReference type="EMBL" id="OU912926">
    <property type="protein sequence ID" value="CAG9932344.1"/>
    <property type="molecule type" value="Genomic_DNA"/>
</dbReference>
<evidence type="ECO:0000313" key="9">
    <source>
        <dbReference type="EMBL" id="CAG9932344.1"/>
    </source>
</evidence>
<keyword evidence="2 6" id="KW-0132">Cell division</keyword>
<dbReference type="SUPFAM" id="SSF63848">
    <property type="entry name" value="Cell-division inhibitor MinC, C-terminal domain"/>
    <property type="match status" value="1"/>
</dbReference>
<evidence type="ECO:0000256" key="3">
    <source>
        <dbReference type="ARBA" id="ARBA00023210"/>
    </source>
</evidence>
<dbReference type="PANTHER" id="PTHR34108:SF1">
    <property type="entry name" value="SEPTUM SITE-DETERMINING PROTEIN MINC"/>
    <property type="match status" value="1"/>
</dbReference>
<reference evidence="9 10" key="1">
    <citation type="submission" date="2021-10" db="EMBL/GenBank/DDBJ databases">
        <authorList>
            <person name="Koch H."/>
        </authorList>
    </citation>
    <scope>NUCLEOTIDE SEQUENCE [LARGE SCALE GENOMIC DNA]</scope>
    <source>
        <strain evidence="9">6680</strain>
    </source>
</reference>
<evidence type="ECO:0000259" key="7">
    <source>
        <dbReference type="Pfam" id="PF03775"/>
    </source>
</evidence>
<evidence type="ECO:0000256" key="4">
    <source>
        <dbReference type="ARBA" id="ARBA00023306"/>
    </source>
</evidence>
<accession>A0ABN8AKE6</accession>
<dbReference type="Gene3D" id="2.160.20.70">
    <property type="match status" value="1"/>
</dbReference>
<dbReference type="Pfam" id="PF05209">
    <property type="entry name" value="MinC_N"/>
    <property type="match status" value="1"/>
</dbReference>
<dbReference type="InterPro" id="IPR013033">
    <property type="entry name" value="MinC"/>
</dbReference>
<dbReference type="Proteomes" id="UP000839052">
    <property type="component" value="Chromosome"/>
</dbReference>
<protein>
    <recommendedName>
        <fullName evidence="6">Probable septum site-determining protein MinC</fullName>
    </recommendedName>
</protein>
<dbReference type="Pfam" id="PF03775">
    <property type="entry name" value="MinC_C"/>
    <property type="match status" value="1"/>
</dbReference>
<feature type="domain" description="Septum formation inhibitor MinC N-terminal" evidence="8">
    <location>
        <begin position="8"/>
        <end position="79"/>
    </location>
</feature>
<evidence type="ECO:0000259" key="8">
    <source>
        <dbReference type="Pfam" id="PF05209"/>
    </source>
</evidence>